<protein>
    <recommendedName>
        <fullName evidence="2">DUF7426 domain-containing protein</fullName>
    </recommendedName>
</protein>
<reference evidence="3 4" key="1">
    <citation type="submission" date="2020-01" db="EMBL/GenBank/DDBJ databases">
        <title>Insect and environment-associated Actinomycetes.</title>
        <authorList>
            <person name="Currrie C."/>
            <person name="Chevrette M."/>
            <person name="Carlson C."/>
            <person name="Stubbendieck R."/>
            <person name="Wendt-Pienkowski E."/>
        </authorList>
    </citation>
    <scope>NUCLEOTIDE SEQUENCE [LARGE SCALE GENOMIC DNA]</scope>
    <source>
        <strain evidence="3 4">SID11342</strain>
    </source>
</reference>
<dbReference type="InterPro" id="IPR055849">
    <property type="entry name" value="DUF7426"/>
</dbReference>
<name>A0A6N9UCC7_STRHA</name>
<sequence length="157" mass="16932">MAFQDLDELLDPTLRLPIKGRTYVVPAPPAKVGLRVTRLVAAAGQAAQGQEFDAELVADEEEEVLYADVLGSAYAEMVDAGVSWPELKHASVTAMLWVAKDKATAEKFWNSGGDPNLMAPNRETRRSGGANTTRSQGSTSGTSTRTGGSRNRGRRRR</sequence>
<evidence type="ECO:0000313" key="3">
    <source>
        <dbReference type="EMBL" id="NEA19813.1"/>
    </source>
</evidence>
<feature type="region of interest" description="Disordered" evidence="1">
    <location>
        <begin position="108"/>
        <end position="157"/>
    </location>
</feature>
<proteinExistence type="predicted"/>
<comment type="caution">
    <text evidence="3">The sequence shown here is derived from an EMBL/GenBank/DDBJ whole genome shotgun (WGS) entry which is preliminary data.</text>
</comment>
<dbReference type="RefSeq" id="WP_164349348.1">
    <property type="nucleotide sequence ID" value="NZ_JAAGLQ010000648.1"/>
</dbReference>
<accession>A0A6N9UCC7</accession>
<evidence type="ECO:0000313" key="4">
    <source>
        <dbReference type="Proteomes" id="UP000471293"/>
    </source>
</evidence>
<feature type="compositionally biased region" description="Low complexity" evidence="1">
    <location>
        <begin position="132"/>
        <end position="149"/>
    </location>
</feature>
<dbReference type="Proteomes" id="UP000471293">
    <property type="component" value="Unassembled WGS sequence"/>
</dbReference>
<evidence type="ECO:0000256" key="1">
    <source>
        <dbReference type="SAM" id="MobiDB-lite"/>
    </source>
</evidence>
<gene>
    <name evidence="3" type="ORF">G3I29_31045</name>
</gene>
<dbReference type="AlphaFoldDB" id="A0A6N9UCC7"/>
<evidence type="ECO:0000259" key="2">
    <source>
        <dbReference type="Pfam" id="PF24201"/>
    </source>
</evidence>
<feature type="domain" description="DUF7426" evidence="2">
    <location>
        <begin position="4"/>
        <end position="138"/>
    </location>
</feature>
<dbReference type="EMBL" id="JAAGLQ010000648">
    <property type="protein sequence ID" value="NEA19813.1"/>
    <property type="molecule type" value="Genomic_DNA"/>
</dbReference>
<dbReference type="Pfam" id="PF24201">
    <property type="entry name" value="DUF7426"/>
    <property type="match status" value="1"/>
</dbReference>
<organism evidence="3 4">
    <name type="scientific">Streptomyces halstedii</name>
    <dbReference type="NCBI Taxonomy" id="1944"/>
    <lineage>
        <taxon>Bacteria</taxon>
        <taxon>Bacillati</taxon>
        <taxon>Actinomycetota</taxon>
        <taxon>Actinomycetes</taxon>
        <taxon>Kitasatosporales</taxon>
        <taxon>Streptomycetaceae</taxon>
        <taxon>Streptomyces</taxon>
    </lineage>
</organism>